<evidence type="ECO:0000313" key="5">
    <source>
        <dbReference type="EMBL" id="QCI64533.1"/>
    </source>
</evidence>
<proteinExistence type="inferred from homology"/>
<dbReference type="PANTHER" id="PTHR43201:SF5">
    <property type="entry name" value="MEDIUM-CHAIN ACYL-COA LIGASE ACSF2, MITOCHONDRIAL"/>
    <property type="match status" value="1"/>
</dbReference>
<feature type="domain" description="AMP-dependent synthetase/ligase" evidence="3">
    <location>
        <begin position="37"/>
        <end position="400"/>
    </location>
</feature>
<reference evidence="5 6" key="1">
    <citation type="submission" date="2019-04" db="EMBL/GenBank/DDBJ databases">
        <title>Phreatobacter aquaticus sp. nov.</title>
        <authorList>
            <person name="Choi A."/>
        </authorList>
    </citation>
    <scope>NUCLEOTIDE SEQUENCE [LARGE SCALE GENOMIC DNA]</scope>
    <source>
        <strain evidence="5 6">KCTC 52518</strain>
    </source>
</reference>
<organism evidence="5 6">
    <name type="scientific">Phreatobacter stygius</name>
    <dbReference type="NCBI Taxonomy" id="1940610"/>
    <lineage>
        <taxon>Bacteria</taxon>
        <taxon>Pseudomonadati</taxon>
        <taxon>Pseudomonadota</taxon>
        <taxon>Alphaproteobacteria</taxon>
        <taxon>Hyphomicrobiales</taxon>
        <taxon>Phreatobacteraceae</taxon>
        <taxon>Phreatobacter</taxon>
    </lineage>
</organism>
<evidence type="ECO:0000259" key="3">
    <source>
        <dbReference type="Pfam" id="PF00501"/>
    </source>
</evidence>
<dbReference type="GO" id="GO:0006631">
    <property type="term" value="P:fatty acid metabolic process"/>
    <property type="evidence" value="ECO:0007669"/>
    <property type="project" value="TreeGrafter"/>
</dbReference>
<dbReference type="PANTHER" id="PTHR43201">
    <property type="entry name" value="ACYL-COA SYNTHETASE"/>
    <property type="match status" value="1"/>
</dbReference>
<dbReference type="AlphaFoldDB" id="A0A4D7B0J2"/>
<protein>
    <submittedName>
        <fullName evidence="5">Acyl--CoA ligase</fullName>
    </submittedName>
</protein>
<sequence length="541" mass="57024">MMGWRARSPRAPTQRPGIEEADVAEVVMPETLRDWMDHHAAARAGQPACIGPHGVISYAALHQQALAFAGAFRAHGLGKGDVIAVQLPNGLAFLQCYLAAGSIGAVLQTIHMPYRAADIEPLLRHARAKAVICLAEARDVSPAALVLSLRQSLPDLRLVVAVGPNAPDGAMAFEALASGPGTPPDDRPQPGDRFVLLYTSGTTAAPKGVPVPYARFLANARLSAAELGIDGSSVLLSAAPFSHLYGLFSINLALSAGAATAVLPAFTPVSLAAALDSHRPTGLFVAPAHLAGCLNEGLLTPDRLSSLRFVLISGSACPPELARALQDLMPEGKVCQLWGMSEMQAGSFTRPGDAEPVRLTSVGRASPGTELRVADGTEPLPVGTEGELQVRGISVFDGYLDNPSATAEAFSADGWFRTGDLARLDEHGHLTITGRSKEVINRGGVKFNPADVEALIARHPAVEICAIVPMPDPVLGERACCFVVLHAGAGIDLDKLRAWLARHDVAKTKWPERLELIDEMPMTPTRKIKKAELAKRVAGSG</sequence>
<keyword evidence="6" id="KW-1185">Reference proteome</keyword>
<accession>A0A4D7B0J2</accession>
<evidence type="ECO:0000256" key="2">
    <source>
        <dbReference type="ARBA" id="ARBA00022598"/>
    </source>
</evidence>
<name>A0A4D7B0J2_9HYPH</name>
<dbReference type="OrthoDB" id="9803968at2"/>
<dbReference type="Gene3D" id="3.30.300.30">
    <property type="match status" value="1"/>
</dbReference>
<feature type="domain" description="AMP-binding enzyme C-terminal" evidence="4">
    <location>
        <begin position="452"/>
        <end position="527"/>
    </location>
</feature>
<dbReference type="Proteomes" id="UP000298781">
    <property type="component" value="Chromosome"/>
</dbReference>
<dbReference type="EMBL" id="CP039690">
    <property type="protein sequence ID" value="QCI64533.1"/>
    <property type="molecule type" value="Genomic_DNA"/>
</dbReference>
<keyword evidence="2 5" id="KW-0436">Ligase</keyword>
<comment type="similarity">
    <text evidence="1">Belongs to the ATP-dependent AMP-binding enzyme family.</text>
</comment>
<dbReference type="SUPFAM" id="SSF56801">
    <property type="entry name" value="Acetyl-CoA synthetase-like"/>
    <property type="match status" value="1"/>
</dbReference>
<dbReference type="Gene3D" id="3.40.50.12780">
    <property type="entry name" value="N-terminal domain of ligase-like"/>
    <property type="match status" value="1"/>
</dbReference>
<evidence type="ECO:0000256" key="1">
    <source>
        <dbReference type="ARBA" id="ARBA00006432"/>
    </source>
</evidence>
<dbReference type="InterPro" id="IPR042099">
    <property type="entry name" value="ANL_N_sf"/>
</dbReference>
<evidence type="ECO:0000259" key="4">
    <source>
        <dbReference type="Pfam" id="PF13193"/>
    </source>
</evidence>
<dbReference type="GO" id="GO:0031956">
    <property type="term" value="F:medium-chain fatty acid-CoA ligase activity"/>
    <property type="evidence" value="ECO:0007669"/>
    <property type="project" value="TreeGrafter"/>
</dbReference>
<gene>
    <name evidence="5" type="ORF">E8M01_09985</name>
</gene>
<dbReference type="InterPro" id="IPR045851">
    <property type="entry name" value="AMP-bd_C_sf"/>
</dbReference>
<dbReference type="InterPro" id="IPR025110">
    <property type="entry name" value="AMP-bd_C"/>
</dbReference>
<dbReference type="Pfam" id="PF13193">
    <property type="entry name" value="AMP-binding_C"/>
    <property type="match status" value="1"/>
</dbReference>
<dbReference type="InterPro" id="IPR000873">
    <property type="entry name" value="AMP-dep_synth/lig_dom"/>
</dbReference>
<dbReference type="KEGG" id="pstg:E8M01_09985"/>
<evidence type="ECO:0000313" key="6">
    <source>
        <dbReference type="Proteomes" id="UP000298781"/>
    </source>
</evidence>
<dbReference type="Pfam" id="PF00501">
    <property type="entry name" value="AMP-binding"/>
    <property type="match status" value="1"/>
</dbReference>